<keyword evidence="1" id="KW-0472">Membrane</keyword>
<reference evidence="2 3" key="1">
    <citation type="journal article" date="2018" name="Mol. Biol. Evol.">
        <title>Broad Genomic Sampling Reveals a Smut Pathogenic Ancestry of the Fungal Clade Ustilaginomycotina.</title>
        <authorList>
            <person name="Kijpornyongpan T."/>
            <person name="Mondo S.J."/>
            <person name="Barry K."/>
            <person name="Sandor L."/>
            <person name="Lee J."/>
            <person name="Lipzen A."/>
            <person name="Pangilinan J."/>
            <person name="LaButti K."/>
            <person name="Hainaut M."/>
            <person name="Henrissat B."/>
            <person name="Grigoriev I.V."/>
            <person name="Spatafora J.W."/>
            <person name="Aime M.C."/>
        </authorList>
    </citation>
    <scope>NUCLEOTIDE SEQUENCE [LARGE SCALE GENOMIC DNA]</scope>
    <source>
        <strain evidence="2 3">MCA 4658</strain>
    </source>
</reference>
<proteinExistence type="predicted"/>
<protein>
    <submittedName>
        <fullName evidence="2">Uncharacterized protein</fullName>
    </submittedName>
</protein>
<dbReference type="GeneID" id="37032704"/>
<evidence type="ECO:0000313" key="2">
    <source>
        <dbReference type="EMBL" id="PWN44423.1"/>
    </source>
</evidence>
<dbReference type="Proteomes" id="UP000245783">
    <property type="component" value="Unassembled WGS sequence"/>
</dbReference>
<accession>A0A316W8Q8</accession>
<keyword evidence="3" id="KW-1185">Reference proteome</keyword>
<dbReference type="InParanoid" id="A0A316W8Q8"/>
<sequence>MDGQILEAGTFTEKSMTARSFLLIAVLSVCDAGCTTLMCVQALAPAASGVYDLFCRPRERTGTLWRRQAIRSVSGRFVSLAYSLPRRTRTSRTRLACM</sequence>
<dbReference type="RefSeq" id="XP_025371583.1">
    <property type="nucleotide sequence ID" value="XM_025510834.1"/>
</dbReference>
<name>A0A316W8Q8_9BASI</name>
<organism evidence="2 3">
    <name type="scientific">Ceraceosorus guamensis</name>
    <dbReference type="NCBI Taxonomy" id="1522189"/>
    <lineage>
        <taxon>Eukaryota</taxon>
        <taxon>Fungi</taxon>
        <taxon>Dikarya</taxon>
        <taxon>Basidiomycota</taxon>
        <taxon>Ustilaginomycotina</taxon>
        <taxon>Exobasidiomycetes</taxon>
        <taxon>Ceraceosorales</taxon>
        <taxon>Ceraceosoraceae</taxon>
        <taxon>Ceraceosorus</taxon>
    </lineage>
</organism>
<evidence type="ECO:0000313" key="3">
    <source>
        <dbReference type="Proteomes" id="UP000245783"/>
    </source>
</evidence>
<dbReference type="AlphaFoldDB" id="A0A316W8Q8"/>
<gene>
    <name evidence="2" type="ORF">IE81DRAFT_19640</name>
</gene>
<keyword evidence="1" id="KW-0812">Transmembrane</keyword>
<keyword evidence="1" id="KW-1133">Transmembrane helix</keyword>
<dbReference type="EMBL" id="KZ819361">
    <property type="protein sequence ID" value="PWN44423.1"/>
    <property type="molecule type" value="Genomic_DNA"/>
</dbReference>
<feature type="transmembrane region" description="Helical" evidence="1">
    <location>
        <begin position="21"/>
        <end position="44"/>
    </location>
</feature>
<evidence type="ECO:0000256" key="1">
    <source>
        <dbReference type="SAM" id="Phobius"/>
    </source>
</evidence>